<dbReference type="OrthoDB" id="9815017at2"/>
<dbReference type="EMBL" id="FWYB01000012">
    <property type="protein sequence ID" value="SMD09031.1"/>
    <property type="molecule type" value="Genomic_DNA"/>
</dbReference>
<dbReference type="SMART" id="SM00345">
    <property type="entry name" value="HTH_GNTR"/>
    <property type="match status" value="1"/>
</dbReference>
<dbReference type="Proteomes" id="UP000192678">
    <property type="component" value="Unassembled WGS sequence"/>
</dbReference>
<dbReference type="InterPro" id="IPR036390">
    <property type="entry name" value="WH_DNA-bd_sf"/>
</dbReference>
<dbReference type="STRING" id="475255.SAMN04488101_11286"/>
<dbReference type="Gene3D" id="3.40.1410.10">
    <property type="entry name" value="Chorismate lyase-like"/>
    <property type="match status" value="1"/>
</dbReference>
<dbReference type="InterPro" id="IPR028978">
    <property type="entry name" value="Chorismate_lyase_/UTRA_dom_sf"/>
</dbReference>
<evidence type="ECO:0000259" key="4">
    <source>
        <dbReference type="PROSITE" id="PS50949"/>
    </source>
</evidence>
<name>A0A1W2EH30_9SPHI</name>
<keyword evidence="6" id="KW-1185">Reference proteome</keyword>
<dbReference type="Gene3D" id="1.10.10.10">
    <property type="entry name" value="Winged helix-like DNA-binding domain superfamily/Winged helix DNA-binding domain"/>
    <property type="match status" value="1"/>
</dbReference>
<dbReference type="GO" id="GO:0003700">
    <property type="term" value="F:DNA-binding transcription factor activity"/>
    <property type="evidence" value="ECO:0007669"/>
    <property type="project" value="InterPro"/>
</dbReference>
<dbReference type="CDD" id="cd07377">
    <property type="entry name" value="WHTH_GntR"/>
    <property type="match status" value="1"/>
</dbReference>
<dbReference type="SMART" id="SM00866">
    <property type="entry name" value="UTRA"/>
    <property type="match status" value="1"/>
</dbReference>
<keyword evidence="3" id="KW-0804">Transcription</keyword>
<dbReference type="Pfam" id="PF00392">
    <property type="entry name" value="GntR"/>
    <property type="match status" value="1"/>
</dbReference>
<dbReference type="SUPFAM" id="SSF46785">
    <property type="entry name" value="Winged helix' DNA-binding domain"/>
    <property type="match status" value="1"/>
</dbReference>
<evidence type="ECO:0000313" key="5">
    <source>
        <dbReference type="EMBL" id="SMD09031.1"/>
    </source>
</evidence>
<dbReference type="SUPFAM" id="SSF64288">
    <property type="entry name" value="Chorismate lyase-like"/>
    <property type="match status" value="1"/>
</dbReference>
<proteinExistence type="predicted"/>
<evidence type="ECO:0000313" key="6">
    <source>
        <dbReference type="Proteomes" id="UP000192678"/>
    </source>
</evidence>
<sequence>MNKIPLLNHDSKIPLNKQAEDVLRSLIQLPEFSNGSLFPKETDLAQRWSISRNTLRQAINNLVKEGLLERKKRVGTRVTKQKISTNLNNWMSFTHEMESMGLSFKNLLLSVEKIAVDEEVGQSLQIHAETEVICLKRVRSTDENPMVYFESYFHPRIGISENENFEKPLYELLDEQYNVMPVYSQEEIKAVAAVGKIAEILKIKEGEPLLERKRLVLDAARRPIEYNVCYYRSDWFTYSIEIKHSV</sequence>
<dbReference type="AlphaFoldDB" id="A0A1W2EH30"/>
<evidence type="ECO:0000256" key="2">
    <source>
        <dbReference type="ARBA" id="ARBA00023125"/>
    </source>
</evidence>
<dbReference type="InterPro" id="IPR011663">
    <property type="entry name" value="UTRA"/>
</dbReference>
<dbReference type="InterPro" id="IPR050679">
    <property type="entry name" value="Bact_HTH_transcr_reg"/>
</dbReference>
<evidence type="ECO:0000256" key="3">
    <source>
        <dbReference type="ARBA" id="ARBA00023163"/>
    </source>
</evidence>
<keyword evidence="2" id="KW-0238">DNA-binding</keyword>
<dbReference type="GO" id="GO:0045892">
    <property type="term" value="P:negative regulation of DNA-templated transcription"/>
    <property type="evidence" value="ECO:0007669"/>
    <property type="project" value="TreeGrafter"/>
</dbReference>
<protein>
    <submittedName>
        <fullName evidence="5">GntR family transcriptional regulator</fullName>
    </submittedName>
</protein>
<keyword evidence="1" id="KW-0805">Transcription regulation</keyword>
<dbReference type="RefSeq" id="WP_084291149.1">
    <property type="nucleotide sequence ID" value="NZ_FWYB01000012.1"/>
</dbReference>
<dbReference type="GO" id="GO:0003677">
    <property type="term" value="F:DNA binding"/>
    <property type="evidence" value="ECO:0007669"/>
    <property type="project" value="UniProtKB-KW"/>
</dbReference>
<gene>
    <name evidence="5" type="ORF">SAMN04488101_11286</name>
</gene>
<dbReference type="InterPro" id="IPR000524">
    <property type="entry name" value="Tscrpt_reg_HTH_GntR"/>
</dbReference>
<dbReference type="PROSITE" id="PS50949">
    <property type="entry name" value="HTH_GNTR"/>
    <property type="match status" value="1"/>
</dbReference>
<dbReference type="InterPro" id="IPR036388">
    <property type="entry name" value="WH-like_DNA-bd_sf"/>
</dbReference>
<dbReference type="PRINTS" id="PR00035">
    <property type="entry name" value="HTHGNTR"/>
</dbReference>
<accession>A0A1W2EH30</accession>
<evidence type="ECO:0000256" key="1">
    <source>
        <dbReference type="ARBA" id="ARBA00023015"/>
    </source>
</evidence>
<feature type="domain" description="HTH gntR-type" evidence="4">
    <location>
        <begin position="13"/>
        <end position="81"/>
    </location>
</feature>
<dbReference type="Pfam" id="PF07702">
    <property type="entry name" value="UTRA"/>
    <property type="match status" value="1"/>
</dbReference>
<dbReference type="PANTHER" id="PTHR44846">
    <property type="entry name" value="MANNOSYL-D-GLYCERATE TRANSPORT/METABOLISM SYSTEM REPRESSOR MNGR-RELATED"/>
    <property type="match status" value="1"/>
</dbReference>
<dbReference type="PANTHER" id="PTHR44846:SF1">
    <property type="entry name" value="MANNOSYL-D-GLYCERATE TRANSPORT_METABOLISM SYSTEM REPRESSOR MNGR-RELATED"/>
    <property type="match status" value="1"/>
</dbReference>
<reference evidence="5 6" key="1">
    <citation type="submission" date="2017-04" db="EMBL/GenBank/DDBJ databases">
        <authorList>
            <person name="Afonso C.L."/>
            <person name="Miller P.J."/>
            <person name="Scott M.A."/>
            <person name="Spackman E."/>
            <person name="Goraichik I."/>
            <person name="Dimitrov K.M."/>
            <person name="Suarez D.L."/>
            <person name="Swayne D.E."/>
        </authorList>
    </citation>
    <scope>NUCLEOTIDE SEQUENCE [LARGE SCALE GENOMIC DNA]</scope>
    <source>
        <strain evidence="5 6">DSM 19625</strain>
    </source>
</reference>
<organism evidence="5 6">
    <name type="scientific">Pedobacter nyackensis</name>
    <dbReference type="NCBI Taxonomy" id="475255"/>
    <lineage>
        <taxon>Bacteria</taxon>
        <taxon>Pseudomonadati</taxon>
        <taxon>Bacteroidota</taxon>
        <taxon>Sphingobacteriia</taxon>
        <taxon>Sphingobacteriales</taxon>
        <taxon>Sphingobacteriaceae</taxon>
        <taxon>Pedobacter</taxon>
    </lineage>
</organism>